<dbReference type="CDD" id="cd07765">
    <property type="entry name" value="KRAB_A-box"/>
    <property type="match status" value="1"/>
</dbReference>
<dbReference type="PANTHER" id="PTHR23232">
    <property type="entry name" value="KRAB DOMAIN C2H2 ZINC FINGER"/>
    <property type="match status" value="1"/>
</dbReference>
<reference evidence="2" key="1">
    <citation type="journal article" date="2018" name="Biotechnol. Bioeng.">
        <title>A reference genome of the Chinese hamster based on a hybrid assembly strategy.</title>
        <authorList>
            <person name="Rupp O."/>
            <person name="MacDonald M.L."/>
            <person name="Li S."/>
            <person name="Dhiman H."/>
            <person name="Polson S."/>
            <person name="Griep S."/>
            <person name="Heffner K."/>
            <person name="Hernandez I."/>
            <person name="Brinkrolf K."/>
            <person name="Jadhav V."/>
            <person name="Samoudi M."/>
            <person name="Hao H."/>
            <person name="Kingham B."/>
            <person name="Goesmann A."/>
            <person name="Betenbaugh M.J."/>
            <person name="Lewis N.E."/>
            <person name="Borth N."/>
            <person name="Lee K.H."/>
        </authorList>
    </citation>
    <scope>NUCLEOTIDE SEQUENCE [LARGE SCALE GENOMIC DNA]</scope>
    <source>
        <strain evidence="2">17A/GY</strain>
    </source>
</reference>
<name>A0A9J7F8B8_CRIGR</name>
<dbReference type="OrthoDB" id="9837816at2759"/>
<dbReference type="GeneID" id="107977902"/>
<dbReference type="RefSeq" id="XP_016831719.1">
    <property type="nucleotide sequence ID" value="XM_016976230.1"/>
</dbReference>
<dbReference type="AlphaFoldDB" id="A0A9J7F8B8"/>
<keyword evidence="2" id="KW-1185">Reference proteome</keyword>
<gene>
    <name evidence="3" type="primary">LOC107977902</name>
</gene>
<dbReference type="SUPFAM" id="SSF109640">
    <property type="entry name" value="KRAB domain (Kruppel-associated box)"/>
    <property type="match status" value="1"/>
</dbReference>
<dbReference type="GO" id="GO:0006355">
    <property type="term" value="P:regulation of DNA-templated transcription"/>
    <property type="evidence" value="ECO:0007669"/>
    <property type="project" value="InterPro"/>
</dbReference>
<dbReference type="Pfam" id="PF01352">
    <property type="entry name" value="KRAB"/>
    <property type="match status" value="1"/>
</dbReference>
<organism evidence="2 3">
    <name type="scientific">Cricetulus griseus</name>
    <name type="common">Chinese hamster</name>
    <name type="synonym">Cricetulus barabensis griseus</name>
    <dbReference type="NCBI Taxonomy" id="10029"/>
    <lineage>
        <taxon>Eukaryota</taxon>
        <taxon>Metazoa</taxon>
        <taxon>Chordata</taxon>
        <taxon>Craniata</taxon>
        <taxon>Vertebrata</taxon>
        <taxon>Euteleostomi</taxon>
        <taxon>Mammalia</taxon>
        <taxon>Eutheria</taxon>
        <taxon>Euarchontoglires</taxon>
        <taxon>Glires</taxon>
        <taxon>Rodentia</taxon>
        <taxon>Myomorpha</taxon>
        <taxon>Muroidea</taxon>
        <taxon>Cricetidae</taxon>
        <taxon>Cricetinae</taxon>
        <taxon>Cricetulus</taxon>
    </lineage>
</organism>
<accession>A0A9J7F8B8</accession>
<dbReference type="RefSeq" id="XP_027249965.1">
    <property type="nucleotide sequence ID" value="XM_027394164.1"/>
</dbReference>
<protein>
    <submittedName>
        <fullName evidence="3">Zinc finger protein 431-like</fullName>
    </submittedName>
</protein>
<dbReference type="PANTHER" id="PTHR23232:SF151">
    <property type="entry name" value="EXPRESSED SEQUENCE AW146154-RELATED"/>
    <property type="match status" value="1"/>
</dbReference>
<dbReference type="PROSITE" id="PS50805">
    <property type="entry name" value="KRAB"/>
    <property type="match status" value="1"/>
</dbReference>
<dbReference type="KEGG" id="cge:107977902"/>
<dbReference type="InterPro" id="IPR001909">
    <property type="entry name" value="KRAB"/>
</dbReference>
<evidence type="ECO:0000313" key="3">
    <source>
        <dbReference type="RefSeq" id="XP_027249965.1"/>
    </source>
</evidence>
<reference evidence="2" key="2">
    <citation type="journal article" date="2020" name="Biotechnol. Bioeng.">
        <title>Chromosome-scale scaffolds for the Chinese hamster reference genome assembly to facilitate the study of the CHO epigenome.</title>
        <authorList>
            <person name="Hilliard W."/>
            <person name="MacDonald M."/>
            <person name="Lee K.H."/>
        </authorList>
    </citation>
    <scope>NUCLEOTIDE SEQUENCE [LARGE SCALE GENOMIC DNA]</scope>
    <source>
        <strain evidence="2">17A/GY</strain>
    </source>
</reference>
<dbReference type="InterPro" id="IPR050169">
    <property type="entry name" value="Krueppel_C2H2_ZnF"/>
</dbReference>
<reference evidence="3" key="3">
    <citation type="submission" date="2025-08" db="UniProtKB">
        <authorList>
            <consortium name="RefSeq"/>
        </authorList>
    </citation>
    <scope>IDENTIFICATION</scope>
    <source>
        <strain evidence="3">17A/GY</strain>
        <tissue evidence="3">Liver</tissue>
    </source>
</reference>
<dbReference type="InterPro" id="IPR036051">
    <property type="entry name" value="KRAB_dom_sf"/>
</dbReference>
<dbReference type="SMART" id="SM00349">
    <property type="entry name" value="KRAB"/>
    <property type="match status" value="1"/>
</dbReference>
<dbReference type="Proteomes" id="UP001108280">
    <property type="component" value="Chromosome 1"/>
</dbReference>
<evidence type="ECO:0000259" key="1">
    <source>
        <dbReference type="PROSITE" id="PS50805"/>
    </source>
</evidence>
<feature type="domain" description="KRAB" evidence="1">
    <location>
        <begin position="4"/>
        <end position="68"/>
    </location>
</feature>
<sequence>MVAVTYDYVLIKFTQEEWALLNNWQKNLYKNVMLDTYSNLTDIGYRWEEHNIEELCQSSRRHRRTIRR</sequence>
<proteinExistence type="predicted"/>
<evidence type="ECO:0000313" key="2">
    <source>
        <dbReference type="Proteomes" id="UP001108280"/>
    </source>
</evidence>
<dbReference type="Gene3D" id="6.10.140.140">
    <property type="match status" value="1"/>
</dbReference>